<gene>
    <name evidence="1" type="ORF">KP79_PYT22342</name>
</gene>
<evidence type="ECO:0000313" key="1">
    <source>
        <dbReference type="EMBL" id="OWF40460.1"/>
    </source>
</evidence>
<proteinExistence type="predicted"/>
<dbReference type="Proteomes" id="UP000242188">
    <property type="component" value="Unassembled WGS sequence"/>
</dbReference>
<protein>
    <submittedName>
        <fullName evidence="1">Uncharacterized protein</fullName>
    </submittedName>
</protein>
<dbReference type="EMBL" id="NEDP02005462">
    <property type="protein sequence ID" value="OWF40460.1"/>
    <property type="molecule type" value="Genomic_DNA"/>
</dbReference>
<keyword evidence="2" id="KW-1185">Reference proteome</keyword>
<name>A0A210PVE3_MIZYE</name>
<dbReference type="AlphaFoldDB" id="A0A210PVE3"/>
<evidence type="ECO:0000313" key="2">
    <source>
        <dbReference type="Proteomes" id="UP000242188"/>
    </source>
</evidence>
<accession>A0A210PVE3</accession>
<reference evidence="1 2" key="1">
    <citation type="journal article" date="2017" name="Nat. Ecol. Evol.">
        <title>Scallop genome provides insights into evolution of bilaterian karyotype and development.</title>
        <authorList>
            <person name="Wang S."/>
            <person name="Zhang J."/>
            <person name="Jiao W."/>
            <person name="Li J."/>
            <person name="Xun X."/>
            <person name="Sun Y."/>
            <person name="Guo X."/>
            <person name="Huan P."/>
            <person name="Dong B."/>
            <person name="Zhang L."/>
            <person name="Hu X."/>
            <person name="Sun X."/>
            <person name="Wang J."/>
            <person name="Zhao C."/>
            <person name="Wang Y."/>
            <person name="Wang D."/>
            <person name="Huang X."/>
            <person name="Wang R."/>
            <person name="Lv J."/>
            <person name="Li Y."/>
            <person name="Zhang Z."/>
            <person name="Liu B."/>
            <person name="Lu W."/>
            <person name="Hui Y."/>
            <person name="Liang J."/>
            <person name="Zhou Z."/>
            <person name="Hou R."/>
            <person name="Li X."/>
            <person name="Liu Y."/>
            <person name="Li H."/>
            <person name="Ning X."/>
            <person name="Lin Y."/>
            <person name="Zhao L."/>
            <person name="Xing Q."/>
            <person name="Dou J."/>
            <person name="Li Y."/>
            <person name="Mao J."/>
            <person name="Guo H."/>
            <person name="Dou H."/>
            <person name="Li T."/>
            <person name="Mu C."/>
            <person name="Jiang W."/>
            <person name="Fu Q."/>
            <person name="Fu X."/>
            <person name="Miao Y."/>
            <person name="Liu J."/>
            <person name="Yu Q."/>
            <person name="Li R."/>
            <person name="Liao H."/>
            <person name="Li X."/>
            <person name="Kong Y."/>
            <person name="Jiang Z."/>
            <person name="Chourrout D."/>
            <person name="Li R."/>
            <person name="Bao Z."/>
        </authorList>
    </citation>
    <scope>NUCLEOTIDE SEQUENCE [LARGE SCALE GENOMIC DNA]</scope>
    <source>
        <strain evidence="1 2">PY_sf001</strain>
    </source>
</reference>
<comment type="caution">
    <text evidence="1">The sequence shown here is derived from an EMBL/GenBank/DDBJ whole genome shotgun (WGS) entry which is preliminary data.</text>
</comment>
<sequence>MAAQRAMERNSKTVHRALNYVKASVANQRALFGSRAPYYPRRQVEFAEGTKSGMTK</sequence>
<organism evidence="1 2">
    <name type="scientific">Mizuhopecten yessoensis</name>
    <name type="common">Japanese scallop</name>
    <name type="synonym">Patinopecten yessoensis</name>
    <dbReference type="NCBI Taxonomy" id="6573"/>
    <lineage>
        <taxon>Eukaryota</taxon>
        <taxon>Metazoa</taxon>
        <taxon>Spiralia</taxon>
        <taxon>Lophotrochozoa</taxon>
        <taxon>Mollusca</taxon>
        <taxon>Bivalvia</taxon>
        <taxon>Autobranchia</taxon>
        <taxon>Pteriomorphia</taxon>
        <taxon>Pectinida</taxon>
        <taxon>Pectinoidea</taxon>
        <taxon>Pectinidae</taxon>
        <taxon>Mizuhopecten</taxon>
    </lineage>
</organism>